<gene>
    <name evidence="1" type="ORF">LEMA_uP116520.1</name>
</gene>
<dbReference type="Proteomes" id="UP000002668">
    <property type="component" value="Genome"/>
</dbReference>
<dbReference type="AlphaFoldDB" id="E4ZTT9"/>
<proteinExistence type="predicted"/>
<dbReference type="InParanoid" id="E4ZTT9"/>
<accession>E4ZTT9</accession>
<protein>
    <submittedName>
        <fullName evidence="1">Predicted protein</fullName>
    </submittedName>
</protein>
<dbReference type="VEuPathDB" id="FungiDB:LEMA_uP116520.1"/>
<keyword evidence="2" id="KW-1185">Reference proteome</keyword>
<evidence type="ECO:0000313" key="1">
    <source>
        <dbReference type="EMBL" id="CBX94649.1"/>
    </source>
</evidence>
<dbReference type="EMBL" id="FP929125">
    <property type="protein sequence ID" value="CBX94649.1"/>
    <property type="molecule type" value="Genomic_DNA"/>
</dbReference>
<dbReference type="HOGENOM" id="CLU_3335722_0_0_1"/>
<name>E4ZTT9_LEPMJ</name>
<organism evidence="2">
    <name type="scientific">Leptosphaeria maculans (strain JN3 / isolate v23.1.3 / race Av1-4-5-6-7-8)</name>
    <name type="common">Blackleg fungus</name>
    <name type="synonym">Phoma lingam</name>
    <dbReference type="NCBI Taxonomy" id="985895"/>
    <lineage>
        <taxon>Eukaryota</taxon>
        <taxon>Fungi</taxon>
        <taxon>Dikarya</taxon>
        <taxon>Ascomycota</taxon>
        <taxon>Pezizomycotina</taxon>
        <taxon>Dothideomycetes</taxon>
        <taxon>Pleosporomycetidae</taxon>
        <taxon>Pleosporales</taxon>
        <taxon>Pleosporineae</taxon>
        <taxon>Leptosphaeriaceae</taxon>
        <taxon>Plenodomus</taxon>
        <taxon>Plenodomus lingam/Leptosphaeria maculans species complex</taxon>
    </lineage>
</organism>
<reference evidence="2" key="1">
    <citation type="journal article" date="2011" name="Nat. Commun.">
        <title>Effector diversification within compartments of the Leptosphaeria maculans genome affected by Repeat-Induced Point mutations.</title>
        <authorList>
            <person name="Rouxel T."/>
            <person name="Grandaubert J."/>
            <person name="Hane J.K."/>
            <person name="Hoede C."/>
            <person name="van de Wouw A.P."/>
            <person name="Couloux A."/>
            <person name="Dominguez V."/>
            <person name="Anthouard V."/>
            <person name="Bally P."/>
            <person name="Bourras S."/>
            <person name="Cozijnsen A.J."/>
            <person name="Ciuffetti L.M."/>
            <person name="Degrave A."/>
            <person name="Dilmaghani A."/>
            <person name="Duret L."/>
            <person name="Fudal I."/>
            <person name="Goodwin S.B."/>
            <person name="Gout L."/>
            <person name="Glaser N."/>
            <person name="Linglin J."/>
            <person name="Kema G.H.J."/>
            <person name="Lapalu N."/>
            <person name="Lawrence C.B."/>
            <person name="May K."/>
            <person name="Meyer M."/>
            <person name="Ollivier B."/>
            <person name="Poulain J."/>
            <person name="Schoch C.L."/>
            <person name="Simon A."/>
            <person name="Spatafora J.W."/>
            <person name="Stachowiak A."/>
            <person name="Turgeon B.G."/>
            <person name="Tyler B.M."/>
            <person name="Vincent D."/>
            <person name="Weissenbach J."/>
            <person name="Amselem J."/>
            <person name="Quesneville H."/>
            <person name="Oliver R.P."/>
            <person name="Wincker P."/>
            <person name="Balesdent M.-H."/>
            <person name="Howlett B.J."/>
        </authorList>
    </citation>
    <scope>NUCLEOTIDE SEQUENCE [LARGE SCALE GENOMIC DNA]</scope>
    <source>
        <strain evidence="2">JN3 / isolate v23.1.3 / race Av1-4-5-6-7-8</strain>
    </source>
</reference>
<evidence type="ECO:0000313" key="2">
    <source>
        <dbReference type="Proteomes" id="UP000002668"/>
    </source>
</evidence>
<sequence length="38" mass="4052">MIGPLTTTIQPVPPLTLSSTARQLPWLSNDRQCSVGTA</sequence>